<comment type="caution">
    <text evidence="1">The sequence shown here is derived from an EMBL/GenBank/DDBJ whole genome shotgun (WGS) entry which is preliminary data.</text>
</comment>
<dbReference type="AlphaFoldDB" id="A0A9X4LYB4"/>
<evidence type="ECO:0000313" key="2">
    <source>
        <dbReference type="Proteomes" id="UP001152755"/>
    </source>
</evidence>
<accession>A0A9X4LYB4</accession>
<organism evidence="1 2">
    <name type="scientific">Speluncibacter jeojiensis</name>
    <dbReference type="NCBI Taxonomy" id="2710754"/>
    <lineage>
        <taxon>Bacteria</taxon>
        <taxon>Bacillati</taxon>
        <taxon>Actinomycetota</taxon>
        <taxon>Actinomycetes</taxon>
        <taxon>Mycobacteriales</taxon>
        <taxon>Speluncibacteraceae</taxon>
        <taxon>Speluncibacter</taxon>
    </lineage>
</organism>
<sequence>MGTEIRVRPESIEVDEVARRRVLRRIAAEGARCHHCGGTDFVVGRALYLGFLFLDEDTDAYLVALTCTDPDCPRPHTGIRLRGEQFLDDGHHST</sequence>
<name>A0A9X4LYB4_9ACTN</name>
<gene>
    <name evidence="1" type="ORF">NVS88_04630</name>
</gene>
<protein>
    <submittedName>
        <fullName evidence="1">Uncharacterized protein</fullName>
    </submittedName>
</protein>
<keyword evidence="2" id="KW-1185">Reference proteome</keyword>
<reference evidence="1" key="1">
    <citation type="submission" date="2022-08" db="EMBL/GenBank/DDBJ databases">
        <title>Genome analysis of Corynebacteriales strain.</title>
        <authorList>
            <person name="Lee S.D."/>
        </authorList>
    </citation>
    <scope>NUCLEOTIDE SEQUENCE</scope>
    <source>
        <strain evidence="1">D3-21</strain>
    </source>
</reference>
<dbReference type="EMBL" id="JANRHA010000002">
    <property type="protein sequence ID" value="MDG3013841.1"/>
    <property type="molecule type" value="Genomic_DNA"/>
</dbReference>
<dbReference type="RefSeq" id="WP_332519325.1">
    <property type="nucleotide sequence ID" value="NZ_JANRHA010000002.1"/>
</dbReference>
<evidence type="ECO:0000313" key="1">
    <source>
        <dbReference type="EMBL" id="MDG3013841.1"/>
    </source>
</evidence>
<dbReference type="Proteomes" id="UP001152755">
    <property type="component" value="Unassembled WGS sequence"/>
</dbReference>
<proteinExistence type="predicted"/>